<dbReference type="AlphaFoldDB" id="A0AA43QPG9"/>
<comment type="caution">
    <text evidence="5">The sequence shown here is derived from an EMBL/GenBank/DDBJ whole genome shotgun (WGS) entry which is preliminary data.</text>
</comment>
<feature type="binding site" evidence="4">
    <location>
        <position position="71"/>
    </location>
    <ligand>
        <name>Zn(2+)</name>
        <dbReference type="ChEBI" id="CHEBI:29105"/>
    </ligand>
</feature>
<dbReference type="SUPFAM" id="SSF53056">
    <property type="entry name" value="beta-carbonic anhydrase, cab"/>
    <property type="match status" value="1"/>
</dbReference>
<evidence type="ECO:0008006" key="7">
    <source>
        <dbReference type="Google" id="ProtNLM"/>
    </source>
</evidence>
<feature type="binding site" evidence="4">
    <location>
        <position position="74"/>
    </location>
    <ligand>
        <name>Zn(2+)</name>
        <dbReference type="ChEBI" id="CHEBI:29105"/>
    </ligand>
</feature>
<name>A0AA43QPG9_9LECA</name>
<keyword evidence="3 4" id="KW-0862">Zinc</keyword>
<dbReference type="PANTHER" id="PTHR43175">
    <property type="entry name" value="CARBONIC ANHYDRASE"/>
    <property type="match status" value="1"/>
</dbReference>
<dbReference type="GO" id="GO:0008270">
    <property type="term" value="F:zinc ion binding"/>
    <property type="evidence" value="ECO:0007669"/>
    <property type="project" value="InterPro"/>
</dbReference>
<evidence type="ECO:0000313" key="6">
    <source>
        <dbReference type="Proteomes" id="UP001161017"/>
    </source>
</evidence>
<keyword evidence="2 4" id="KW-0479">Metal-binding</keyword>
<reference evidence="5" key="1">
    <citation type="journal article" date="2023" name="Genome Biol. Evol.">
        <title>First Whole Genome Sequence and Flow Cytometry Genome Size Data for the Lichen-Forming Fungus Ramalina farinacea (Ascomycota).</title>
        <authorList>
            <person name="Llewellyn T."/>
            <person name="Mian S."/>
            <person name="Hill R."/>
            <person name="Leitch I.J."/>
            <person name="Gaya E."/>
        </authorList>
    </citation>
    <scope>NUCLEOTIDE SEQUENCE</scope>
    <source>
        <strain evidence="5">LIQ254RAFAR</strain>
    </source>
</reference>
<dbReference type="PANTHER" id="PTHR43175:SF3">
    <property type="entry name" value="CARBON DISULFIDE HYDROLASE"/>
    <property type="match status" value="1"/>
</dbReference>
<evidence type="ECO:0000256" key="1">
    <source>
        <dbReference type="ARBA" id="ARBA00006217"/>
    </source>
</evidence>
<protein>
    <recommendedName>
        <fullName evidence="7">Carbonic anhydrase</fullName>
    </recommendedName>
</protein>
<evidence type="ECO:0000313" key="5">
    <source>
        <dbReference type="EMBL" id="MDI1489139.1"/>
    </source>
</evidence>
<sequence>MAHPNIKDLLERRKQSTATYTPFPLISEITASGEEAVVFRNPCGHSRHEIPGLVSLDHLLGGFTEVMVVHHTDCGTLHFKNEQIKDVLVARGAVQTEVEGMYFGGIDDLEQSVKDDVAILKNSHLMRPELKEQIRGFVFDIQTGKLSEVDL</sequence>
<organism evidence="5 6">
    <name type="scientific">Ramalina farinacea</name>
    <dbReference type="NCBI Taxonomy" id="258253"/>
    <lineage>
        <taxon>Eukaryota</taxon>
        <taxon>Fungi</taxon>
        <taxon>Dikarya</taxon>
        <taxon>Ascomycota</taxon>
        <taxon>Pezizomycotina</taxon>
        <taxon>Lecanoromycetes</taxon>
        <taxon>OSLEUM clade</taxon>
        <taxon>Lecanoromycetidae</taxon>
        <taxon>Lecanorales</taxon>
        <taxon>Lecanorineae</taxon>
        <taxon>Ramalinaceae</taxon>
        <taxon>Ramalina</taxon>
    </lineage>
</organism>
<keyword evidence="6" id="KW-1185">Reference proteome</keyword>
<dbReference type="EMBL" id="JAPUFD010000009">
    <property type="protein sequence ID" value="MDI1489139.1"/>
    <property type="molecule type" value="Genomic_DNA"/>
</dbReference>
<dbReference type="SMART" id="SM00947">
    <property type="entry name" value="Pro_CA"/>
    <property type="match status" value="1"/>
</dbReference>
<comment type="cofactor">
    <cofactor evidence="4">
        <name>Zn(2+)</name>
        <dbReference type="ChEBI" id="CHEBI:29105"/>
    </cofactor>
    <text evidence="4">Binds 1 zinc ion per subunit.</text>
</comment>
<dbReference type="InterPro" id="IPR036874">
    <property type="entry name" value="Carbonic_anhydrase_sf"/>
</dbReference>
<proteinExistence type="inferred from homology"/>
<comment type="similarity">
    <text evidence="1">Belongs to the beta-class carbonic anhydrase family.</text>
</comment>
<dbReference type="Gene3D" id="3.40.1050.10">
    <property type="entry name" value="Carbonic anhydrase"/>
    <property type="match status" value="1"/>
</dbReference>
<evidence type="ECO:0000256" key="3">
    <source>
        <dbReference type="ARBA" id="ARBA00022833"/>
    </source>
</evidence>
<accession>A0AA43QPG9</accession>
<gene>
    <name evidence="5" type="ORF">OHK93_008417</name>
</gene>
<evidence type="ECO:0000256" key="4">
    <source>
        <dbReference type="PIRSR" id="PIRSR601765-1"/>
    </source>
</evidence>
<evidence type="ECO:0000256" key="2">
    <source>
        <dbReference type="ARBA" id="ARBA00022723"/>
    </source>
</evidence>
<dbReference type="InterPro" id="IPR001765">
    <property type="entry name" value="Carbonic_anhydrase"/>
</dbReference>
<dbReference type="GO" id="GO:0004089">
    <property type="term" value="F:carbonate dehydratase activity"/>
    <property type="evidence" value="ECO:0007669"/>
    <property type="project" value="InterPro"/>
</dbReference>
<dbReference type="Proteomes" id="UP001161017">
    <property type="component" value="Unassembled WGS sequence"/>
</dbReference>